<protein>
    <submittedName>
        <fullName evidence="1">Uncharacterized protein</fullName>
    </submittedName>
</protein>
<gene>
    <name evidence="1" type="ORF">BDK92_7258</name>
</gene>
<dbReference type="InterPro" id="IPR035986">
    <property type="entry name" value="PKD_dom_sf"/>
</dbReference>
<reference evidence="1 2" key="1">
    <citation type="submission" date="2018-10" db="EMBL/GenBank/DDBJ databases">
        <title>Sequencing the genomes of 1000 actinobacteria strains.</title>
        <authorList>
            <person name="Klenk H.-P."/>
        </authorList>
    </citation>
    <scope>NUCLEOTIDE SEQUENCE [LARGE SCALE GENOMIC DNA]</scope>
    <source>
        <strain evidence="1 2">DSM 45175</strain>
    </source>
</reference>
<organism evidence="1 2">
    <name type="scientific">Micromonospora pisi</name>
    <dbReference type="NCBI Taxonomy" id="589240"/>
    <lineage>
        <taxon>Bacteria</taxon>
        <taxon>Bacillati</taxon>
        <taxon>Actinomycetota</taxon>
        <taxon>Actinomycetes</taxon>
        <taxon>Micromonosporales</taxon>
        <taxon>Micromonosporaceae</taxon>
        <taxon>Micromonospora</taxon>
    </lineage>
</organism>
<dbReference type="GO" id="GO:0005975">
    <property type="term" value="P:carbohydrate metabolic process"/>
    <property type="evidence" value="ECO:0007669"/>
    <property type="project" value="UniProtKB-ARBA"/>
</dbReference>
<dbReference type="Pfam" id="PF22352">
    <property type="entry name" value="K319L-like_PKD"/>
    <property type="match status" value="1"/>
</dbReference>
<dbReference type="Proteomes" id="UP000277671">
    <property type="component" value="Unassembled WGS sequence"/>
</dbReference>
<dbReference type="OrthoDB" id="9805017at2"/>
<dbReference type="AlphaFoldDB" id="A0A495JW19"/>
<evidence type="ECO:0000313" key="2">
    <source>
        <dbReference type="Proteomes" id="UP000277671"/>
    </source>
</evidence>
<dbReference type="RefSeq" id="WP_121160726.1">
    <property type="nucleotide sequence ID" value="NZ_RBKT01000001.1"/>
</dbReference>
<comment type="caution">
    <text evidence="1">The sequence shown here is derived from an EMBL/GenBank/DDBJ whole genome shotgun (WGS) entry which is preliminary data.</text>
</comment>
<proteinExistence type="predicted"/>
<sequence>MTIVVRAVESSSSAGSTSTALGNIPASTQPGDLLVATIQLLAAAATLAPPAGWTELAEMVPASTTTGSLRGARRRAQAGDAGAALEFGLGASTRWAMNVAAVYDTGGAPVVVEQITTLYSGTQTATPNTPAVTPAAATTVLLGVIGGACNLAGAQPTVTPAVGWTLAGQTVSTTLTLKNAVQALATKALGTNAPVPATPHGLSESTVGPACASIILSSTNAPPIANAGPDRSVPPGATVHLNASGSTDLDGTVTAYLWAQQSGPPVTLTGAGTVDATFTAPATTTGATLTFSLTVTDDRSGIGIDFVTISVAAMGSARARVAGAWEPHPIRLRAQDDWL</sequence>
<dbReference type="EMBL" id="RBKT01000001">
    <property type="protein sequence ID" value="RKR92778.1"/>
    <property type="molecule type" value="Genomic_DNA"/>
</dbReference>
<dbReference type="Gene3D" id="2.60.40.10">
    <property type="entry name" value="Immunoglobulins"/>
    <property type="match status" value="1"/>
</dbReference>
<name>A0A495JW19_9ACTN</name>
<accession>A0A495JW19</accession>
<evidence type="ECO:0000313" key="1">
    <source>
        <dbReference type="EMBL" id="RKR92778.1"/>
    </source>
</evidence>
<dbReference type="SUPFAM" id="SSF49299">
    <property type="entry name" value="PKD domain"/>
    <property type="match status" value="1"/>
</dbReference>
<dbReference type="InterPro" id="IPR013783">
    <property type="entry name" value="Ig-like_fold"/>
</dbReference>
<keyword evidence="2" id="KW-1185">Reference proteome</keyword>